<dbReference type="InterPro" id="IPR003779">
    <property type="entry name" value="CMD-like"/>
</dbReference>
<organism evidence="2 3">
    <name type="scientific">Roseibium porphyridii</name>
    <dbReference type="NCBI Taxonomy" id="2866279"/>
    <lineage>
        <taxon>Bacteria</taxon>
        <taxon>Pseudomonadati</taxon>
        <taxon>Pseudomonadota</taxon>
        <taxon>Alphaproteobacteria</taxon>
        <taxon>Hyphomicrobiales</taxon>
        <taxon>Stappiaceae</taxon>
        <taxon>Roseibium</taxon>
    </lineage>
</organism>
<proteinExistence type="predicted"/>
<dbReference type="NCBIfam" id="TIGR00778">
    <property type="entry name" value="ahpD_dom"/>
    <property type="match status" value="1"/>
</dbReference>
<dbReference type="RefSeq" id="WP_152503885.1">
    <property type="nucleotide sequence ID" value="NZ_CP120863.1"/>
</dbReference>
<keyword evidence="3" id="KW-1185">Reference proteome</keyword>
<dbReference type="Proteomes" id="UP001209803">
    <property type="component" value="Chromosome"/>
</dbReference>
<reference evidence="2 3" key="1">
    <citation type="submission" date="2023-03" db="EMBL/GenBank/DDBJ databases">
        <title>Roseibium porphyridii sp. nov. and Roseibium rhodosorbium sp. nov. isolated from marine algae, Porphyridium cruentum and Rhodosorus marinus, respectively.</title>
        <authorList>
            <person name="Lee M.W."/>
            <person name="Choi B.J."/>
            <person name="Lee J.K."/>
            <person name="Choi D.G."/>
            <person name="Baek J.H."/>
            <person name="Bayburt H."/>
            <person name="Kim J.M."/>
            <person name="Han D.M."/>
            <person name="Kim K.H."/>
            <person name="Jeon C.O."/>
        </authorList>
    </citation>
    <scope>NUCLEOTIDE SEQUENCE [LARGE SCALE GENOMIC DNA]</scope>
    <source>
        <strain evidence="2 3">KMA01</strain>
    </source>
</reference>
<dbReference type="EMBL" id="CP120863">
    <property type="protein sequence ID" value="WFE89621.1"/>
    <property type="molecule type" value="Genomic_DNA"/>
</dbReference>
<dbReference type="PANTHER" id="PTHR33930">
    <property type="entry name" value="ALKYL HYDROPEROXIDE REDUCTASE AHPD"/>
    <property type="match status" value="1"/>
</dbReference>
<dbReference type="SUPFAM" id="SSF69118">
    <property type="entry name" value="AhpD-like"/>
    <property type="match status" value="1"/>
</dbReference>
<accession>A0ABY8F2B1</accession>
<protein>
    <submittedName>
        <fullName evidence="2">Carboxymuconolactone decarboxylase family protein</fullName>
    </submittedName>
</protein>
<evidence type="ECO:0000313" key="3">
    <source>
        <dbReference type="Proteomes" id="UP001209803"/>
    </source>
</evidence>
<dbReference type="Gene3D" id="1.20.1290.10">
    <property type="entry name" value="AhpD-like"/>
    <property type="match status" value="1"/>
</dbReference>
<sequence>MAVSDWEAFVTQTDERMAAVRKGVPDVAKGFGALAKAATAPGALDAKTKELIALAIGITARCDGCLAYHARAAARLGATRDEILEVIGVSVYMGGGPSMIYGAEALAAFDGLGEGS</sequence>
<feature type="domain" description="Carboxymuconolactone decarboxylase-like" evidence="1">
    <location>
        <begin position="25"/>
        <end position="107"/>
    </location>
</feature>
<dbReference type="InterPro" id="IPR004675">
    <property type="entry name" value="AhpD_core"/>
</dbReference>
<evidence type="ECO:0000259" key="1">
    <source>
        <dbReference type="Pfam" id="PF02627"/>
    </source>
</evidence>
<dbReference type="InterPro" id="IPR029032">
    <property type="entry name" value="AhpD-like"/>
</dbReference>
<evidence type="ECO:0000313" key="2">
    <source>
        <dbReference type="EMBL" id="WFE89621.1"/>
    </source>
</evidence>
<gene>
    <name evidence="2" type="ORF">K1718_26285</name>
</gene>
<dbReference type="Pfam" id="PF02627">
    <property type="entry name" value="CMD"/>
    <property type="match status" value="1"/>
</dbReference>
<dbReference type="PANTHER" id="PTHR33930:SF2">
    <property type="entry name" value="BLR3452 PROTEIN"/>
    <property type="match status" value="1"/>
</dbReference>
<name>A0ABY8F2B1_9HYPH</name>